<evidence type="ECO:0000313" key="3">
    <source>
        <dbReference type="Proteomes" id="UP000696573"/>
    </source>
</evidence>
<sequence>MVPDPIPRGGNSGLCRPLMGRLAPRDRPFIISLVIALVVEIPIAVFLSFWGAGAFARFWASRTK</sequence>
<dbReference type="EMBL" id="CABFNQ020000715">
    <property type="protein sequence ID" value="CAH0025652.1"/>
    <property type="molecule type" value="Genomic_DNA"/>
</dbReference>
<evidence type="ECO:0000256" key="1">
    <source>
        <dbReference type="SAM" id="Phobius"/>
    </source>
</evidence>
<dbReference type="Proteomes" id="UP000696573">
    <property type="component" value="Unassembled WGS sequence"/>
</dbReference>
<evidence type="ECO:0000313" key="2">
    <source>
        <dbReference type="EMBL" id="CAH0025652.1"/>
    </source>
</evidence>
<keyword evidence="1" id="KW-0472">Membrane</keyword>
<proteinExistence type="predicted"/>
<organism evidence="2 3">
    <name type="scientific">Clonostachys rhizophaga</name>
    <dbReference type="NCBI Taxonomy" id="160324"/>
    <lineage>
        <taxon>Eukaryota</taxon>
        <taxon>Fungi</taxon>
        <taxon>Dikarya</taxon>
        <taxon>Ascomycota</taxon>
        <taxon>Pezizomycotina</taxon>
        <taxon>Sordariomycetes</taxon>
        <taxon>Hypocreomycetidae</taxon>
        <taxon>Hypocreales</taxon>
        <taxon>Bionectriaceae</taxon>
        <taxon>Clonostachys</taxon>
    </lineage>
</organism>
<keyword evidence="3" id="KW-1185">Reference proteome</keyword>
<comment type="caution">
    <text evidence="2">The sequence shown here is derived from an EMBL/GenBank/DDBJ whole genome shotgun (WGS) entry which is preliminary data.</text>
</comment>
<accession>A0A9N9VG74</accession>
<keyword evidence="1" id="KW-0812">Transmembrane</keyword>
<reference evidence="2" key="1">
    <citation type="submission" date="2021-10" db="EMBL/GenBank/DDBJ databases">
        <authorList>
            <person name="Piombo E."/>
        </authorList>
    </citation>
    <scope>NUCLEOTIDE SEQUENCE</scope>
</reference>
<dbReference type="AlphaFoldDB" id="A0A9N9VG74"/>
<feature type="transmembrane region" description="Helical" evidence="1">
    <location>
        <begin position="29"/>
        <end position="56"/>
    </location>
</feature>
<name>A0A9N9VG74_9HYPO</name>
<keyword evidence="1" id="KW-1133">Transmembrane helix</keyword>
<protein>
    <submittedName>
        <fullName evidence="2">Uncharacterized protein</fullName>
    </submittedName>
</protein>
<gene>
    <name evidence="2" type="ORF">CRHIZ90672A_00008353</name>
</gene>